<keyword evidence="2" id="KW-1185">Reference proteome</keyword>
<reference evidence="1 2" key="1">
    <citation type="journal article" date="2022" name="New Phytol.">
        <title>Ecological generalism drives hyperdiversity of secondary metabolite gene clusters in xylarialean endophytes.</title>
        <authorList>
            <person name="Franco M.E.E."/>
            <person name="Wisecaver J.H."/>
            <person name="Arnold A.E."/>
            <person name="Ju Y.M."/>
            <person name="Slot J.C."/>
            <person name="Ahrendt S."/>
            <person name="Moore L.P."/>
            <person name="Eastman K.E."/>
            <person name="Scott K."/>
            <person name="Konkel Z."/>
            <person name="Mondo S.J."/>
            <person name="Kuo A."/>
            <person name="Hayes R.D."/>
            <person name="Haridas S."/>
            <person name="Andreopoulos B."/>
            <person name="Riley R."/>
            <person name="LaButti K."/>
            <person name="Pangilinan J."/>
            <person name="Lipzen A."/>
            <person name="Amirebrahimi M."/>
            <person name="Yan J."/>
            <person name="Adam C."/>
            <person name="Keymanesh K."/>
            <person name="Ng V."/>
            <person name="Louie K."/>
            <person name="Northen T."/>
            <person name="Drula E."/>
            <person name="Henrissat B."/>
            <person name="Hsieh H.M."/>
            <person name="Youens-Clark K."/>
            <person name="Lutzoni F."/>
            <person name="Miadlikowska J."/>
            <person name="Eastwood D.C."/>
            <person name="Hamelin R.C."/>
            <person name="Grigoriev I.V."/>
            <person name="U'Ren J.M."/>
        </authorList>
    </citation>
    <scope>NUCLEOTIDE SEQUENCE [LARGE SCALE GENOMIC DNA]</scope>
    <source>
        <strain evidence="1 2">ER1909</strain>
    </source>
</reference>
<dbReference type="EMBL" id="MU394333">
    <property type="protein sequence ID" value="KAI6084745.1"/>
    <property type="molecule type" value="Genomic_DNA"/>
</dbReference>
<gene>
    <name evidence="1" type="ORF">F4821DRAFT_166429</name>
</gene>
<protein>
    <submittedName>
        <fullName evidence="1">FAS1 domain-containing protein</fullName>
    </submittedName>
</protein>
<name>A0ACC0CXC7_9PEZI</name>
<sequence>MFSKQSTISLFLMSLAALALAESLPGLLDALTASGACKFADFIQSDPEVLQLYLSASVKTVFAPSDSVPDLVFGNETLGERAISSAQGRAAGLQCSSATTSLGIASRSRPGDVVETNDQAPLLGGRGQRIVIDTRPANETSPTKRWASTPNLRRRTNERTQSLLRISTGLGKITNVINGDIKYDGGIIHITDSYFTMPQSLSSTSKATGQTTFANQLSKSNSTKTLDNTQSVTVFLPSNAAFAASNSTIPSSQLVTDHVVSGTVSYLPDMKDGTILTTQRGETLVISIRSGRYYVNGGLITQANLVLENGVAHVVNKVLKPTPAAPVTGAASANSMSLTGLFGVISYIGMLVMA</sequence>
<proteinExistence type="predicted"/>
<evidence type="ECO:0000313" key="1">
    <source>
        <dbReference type="EMBL" id="KAI6084745.1"/>
    </source>
</evidence>
<organism evidence="1 2">
    <name type="scientific">Hypoxylon rubiginosum</name>
    <dbReference type="NCBI Taxonomy" id="110542"/>
    <lineage>
        <taxon>Eukaryota</taxon>
        <taxon>Fungi</taxon>
        <taxon>Dikarya</taxon>
        <taxon>Ascomycota</taxon>
        <taxon>Pezizomycotina</taxon>
        <taxon>Sordariomycetes</taxon>
        <taxon>Xylariomycetidae</taxon>
        <taxon>Xylariales</taxon>
        <taxon>Hypoxylaceae</taxon>
        <taxon>Hypoxylon</taxon>
    </lineage>
</organism>
<accession>A0ACC0CXC7</accession>
<dbReference type="Proteomes" id="UP001497680">
    <property type="component" value="Unassembled WGS sequence"/>
</dbReference>
<comment type="caution">
    <text evidence="1">The sequence shown here is derived from an EMBL/GenBank/DDBJ whole genome shotgun (WGS) entry which is preliminary data.</text>
</comment>
<evidence type="ECO:0000313" key="2">
    <source>
        <dbReference type="Proteomes" id="UP001497680"/>
    </source>
</evidence>